<dbReference type="InterPro" id="IPR013813">
    <property type="entry name" value="Endoribo_LPSP/chorism_mut-like"/>
</dbReference>
<dbReference type="SUPFAM" id="SSF55298">
    <property type="entry name" value="YjgF-like"/>
    <property type="match status" value="1"/>
</dbReference>
<dbReference type="EMBL" id="PUIB01000011">
    <property type="protein sequence ID" value="PQO38135.1"/>
    <property type="molecule type" value="Genomic_DNA"/>
</dbReference>
<accession>A0A2S8G111</accession>
<gene>
    <name evidence="1" type="ORF">C5Y98_08630</name>
</gene>
<comment type="caution">
    <text evidence="1">The sequence shown here is derived from an EMBL/GenBank/DDBJ whole genome shotgun (WGS) entry which is preliminary data.</text>
</comment>
<organism evidence="1 2">
    <name type="scientific">Blastopirellula marina</name>
    <dbReference type="NCBI Taxonomy" id="124"/>
    <lineage>
        <taxon>Bacteria</taxon>
        <taxon>Pseudomonadati</taxon>
        <taxon>Planctomycetota</taxon>
        <taxon>Planctomycetia</taxon>
        <taxon>Pirellulales</taxon>
        <taxon>Pirellulaceae</taxon>
        <taxon>Blastopirellula</taxon>
    </lineage>
</organism>
<proteinExistence type="predicted"/>
<dbReference type="Gene3D" id="3.30.1330.40">
    <property type="entry name" value="RutC-like"/>
    <property type="match status" value="1"/>
</dbReference>
<dbReference type="Pfam" id="PF01042">
    <property type="entry name" value="Ribonuc_L-PSP"/>
    <property type="match status" value="1"/>
</dbReference>
<dbReference type="AlphaFoldDB" id="A0A2S8G111"/>
<dbReference type="RefSeq" id="WP_105353303.1">
    <property type="nucleotide sequence ID" value="NZ_PUIB01000011.1"/>
</dbReference>
<evidence type="ECO:0000313" key="1">
    <source>
        <dbReference type="EMBL" id="PQO38135.1"/>
    </source>
</evidence>
<sequence length="157" mass="17038">MSNLDQRESLLEERGYPVERTTPEGTLVDAVVEDNGILYASGQVPFDGDQLKFVGKVPSQVSADEATQAAELCAANVLRAVRAHLGSLDKIERVVRITGYVNSDLDFTQQHLIINGASELVRHVFGEAGRHARTALGMAQLPLGASVEVEMILRLRA</sequence>
<dbReference type="CDD" id="cd02199">
    <property type="entry name" value="YjgF_YER057c_UK114_like_1"/>
    <property type="match status" value="1"/>
</dbReference>
<evidence type="ECO:0000313" key="2">
    <source>
        <dbReference type="Proteomes" id="UP000239388"/>
    </source>
</evidence>
<dbReference type="PANTHER" id="PTHR43760">
    <property type="entry name" value="ENDORIBONUCLEASE-RELATED"/>
    <property type="match status" value="1"/>
</dbReference>
<name>A0A2S8G111_9BACT</name>
<dbReference type="PANTHER" id="PTHR43760:SF1">
    <property type="entry name" value="ENDORIBONUCLEASE L-PSP_CHORISMATE MUTASE-LIKE DOMAIN-CONTAINING PROTEIN"/>
    <property type="match status" value="1"/>
</dbReference>
<protein>
    <submittedName>
        <fullName evidence="1">RidA family protein</fullName>
    </submittedName>
</protein>
<dbReference type="OrthoDB" id="9806350at2"/>
<dbReference type="InterPro" id="IPR006175">
    <property type="entry name" value="YjgF/YER057c/UK114"/>
</dbReference>
<dbReference type="InterPro" id="IPR035959">
    <property type="entry name" value="RutC-like_sf"/>
</dbReference>
<dbReference type="Proteomes" id="UP000239388">
    <property type="component" value="Unassembled WGS sequence"/>
</dbReference>
<reference evidence="1 2" key="1">
    <citation type="submission" date="2018-02" db="EMBL/GenBank/DDBJ databases">
        <title>Comparative genomes isolates from brazilian mangrove.</title>
        <authorList>
            <person name="Araujo J.E."/>
            <person name="Taketani R.G."/>
            <person name="Silva M.C.P."/>
            <person name="Loureco M.V."/>
            <person name="Andreote F.D."/>
        </authorList>
    </citation>
    <scope>NUCLEOTIDE SEQUENCE [LARGE SCALE GENOMIC DNA]</scope>
    <source>
        <strain evidence="1 2">NAP PRIS-MGV</strain>
    </source>
</reference>